<keyword evidence="8" id="KW-1185">Reference proteome</keyword>
<evidence type="ECO:0000256" key="5">
    <source>
        <dbReference type="ARBA" id="ARBA00023136"/>
    </source>
</evidence>
<keyword evidence="5 6" id="KW-0472">Membrane</keyword>
<evidence type="ECO:0000256" key="6">
    <source>
        <dbReference type="SAM" id="Phobius"/>
    </source>
</evidence>
<protein>
    <submittedName>
        <fullName evidence="7">ATP synthase subunit I</fullName>
    </submittedName>
</protein>
<dbReference type="Proteomes" id="UP000664554">
    <property type="component" value="Unassembled WGS sequence"/>
</dbReference>
<evidence type="ECO:0000256" key="2">
    <source>
        <dbReference type="ARBA" id="ARBA00022475"/>
    </source>
</evidence>
<feature type="transmembrane region" description="Helical" evidence="6">
    <location>
        <begin position="91"/>
        <end position="119"/>
    </location>
</feature>
<keyword evidence="2" id="KW-1003">Cell membrane</keyword>
<gene>
    <name evidence="7" type="ORF">J3492_05490</name>
</gene>
<evidence type="ECO:0000313" key="8">
    <source>
        <dbReference type="Proteomes" id="UP000664554"/>
    </source>
</evidence>
<proteinExistence type="predicted"/>
<sequence>MTKPATRTQKDKIATYIRRQAWILFVLIVSIAILDSFWLHSGLVVAKSTALGALLSFSSQVILASFVFWYTGYRARRHIVSQMYRGQVIKWLLTVFGFALIFITIRPLSAPALFIGFIVMQVSNSWMLWHVR</sequence>
<organism evidence="7 8">
    <name type="scientific">Psychrobacter coccoides</name>
    <dbReference type="NCBI Taxonomy" id="2818440"/>
    <lineage>
        <taxon>Bacteria</taxon>
        <taxon>Pseudomonadati</taxon>
        <taxon>Pseudomonadota</taxon>
        <taxon>Gammaproteobacteria</taxon>
        <taxon>Moraxellales</taxon>
        <taxon>Moraxellaceae</taxon>
        <taxon>Psychrobacter</taxon>
    </lineage>
</organism>
<name>A0ABS3NMS7_9GAMM</name>
<comment type="subcellular location">
    <subcellularLocation>
        <location evidence="1">Cell membrane</location>
        <topology evidence="1">Multi-pass membrane protein</topology>
    </subcellularLocation>
</comment>
<dbReference type="InterPro" id="IPR005598">
    <property type="entry name" value="ATP_synth_I"/>
</dbReference>
<evidence type="ECO:0000313" key="7">
    <source>
        <dbReference type="EMBL" id="MBO1530663.1"/>
    </source>
</evidence>
<reference evidence="7 8" key="1">
    <citation type="submission" date="2021-03" db="EMBL/GenBank/DDBJ databases">
        <authorList>
            <person name="Shang D.-D."/>
            <person name="Du Z.-J."/>
            <person name="Chen G.-J."/>
        </authorList>
    </citation>
    <scope>NUCLEOTIDE SEQUENCE [LARGE SCALE GENOMIC DNA]</scope>
    <source>
        <strain evidence="7 8">F1192</strain>
    </source>
</reference>
<feature type="transmembrane region" description="Helical" evidence="6">
    <location>
        <begin position="21"/>
        <end position="39"/>
    </location>
</feature>
<dbReference type="Pfam" id="PF03899">
    <property type="entry name" value="ATP-synt_I"/>
    <property type="match status" value="1"/>
</dbReference>
<evidence type="ECO:0000256" key="4">
    <source>
        <dbReference type="ARBA" id="ARBA00022989"/>
    </source>
</evidence>
<dbReference type="EMBL" id="JAGBKM010000007">
    <property type="protein sequence ID" value="MBO1530663.1"/>
    <property type="molecule type" value="Genomic_DNA"/>
</dbReference>
<comment type="caution">
    <text evidence="7">The sequence shown here is derived from an EMBL/GenBank/DDBJ whole genome shotgun (WGS) entry which is preliminary data.</text>
</comment>
<accession>A0ABS3NMS7</accession>
<feature type="transmembrane region" description="Helical" evidence="6">
    <location>
        <begin position="51"/>
        <end position="70"/>
    </location>
</feature>
<keyword evidence="4 6" id="KW-1133">Transmembrane helix</keyword>
<evidence type="ECO:0000256" key="1">
    <source>
        <dbReference type="ARBA" id="ARBA00004651"/>
    </source>
</evidence>
<keyword evidence="3 6" id="KW-0812">Transmembrane</keyword>
<dbReference type="RefSeq" id="WP_207990709.1">
    <property type="nucleotide sequence ID" value="NZ_JAGBKM010000007.1"/>
</dbReference>
<evidence type="ECO:0000256" key="3">
    <source>
        <dbReference type="ARBA" id="ARBA00022692"/>
    </source>
</evidence>